<dbReference type="InterPro" id="IPR002885">
    <property type="entry name" value="PPR_rpt"/>
</dbReference>
<feature type="repeat" description="PPR" evidence="3">
    <location>
        <begin position="265"/>
        <end position="299"/>
    </location>
</feature>
<dbReference type="Gene3D" id="1.25.40.10">
    <property type="entry name" value="Tetratricopeptide repeat domain"/>
    <property type="match status" value="6"/>
</dbReference>
<keyword evidence="5" id="KW-1185">Reference proteome</keyword>
<organism evidence="4 5">
    <name type="scientific">Citrus x changshan-huyou</name>
    <dbReference type="NCBI Taxonomy" id="2935761"/>
    <lineage>
        <taxon>Eukaryota</taxon>
        <taxon>Viridiplantae</taxon>
        <taxon>Streptophyta</taxon>
        <taxon>Embryophyta</taxon>
        <taxon>Tracheophyta</taxon>
        <taxon>Spermatophyta</taxon>
        <taxon>Magnoliopsida</taxon>
        <taxon>eudicotyledons</taxon>
        <taxon>Gunneridae</taxon>
        <taxon>Pentapetalae</taxon>
        <taxon>rosids</taxon>
        <taxon>malvids</taxon>
        <taxon>Sapindales</taxon>
        <taxon>Rutaceae</taxon>
        <taxon>Aurantioideae</taxon>
        <taxon>Citrus</taxon>
    </lineage>
</organism>
<evidence type="ECO:0000256" key="3">
    <source>
        <dbReference type="PROSITE-ProRule" id="PRU00708"/>
    </source>
</evidence>
<dbReference type="Pfam" id="PF01535">
    <property type="entry name" value="PPR"/>
    <property type="match status" value="4"/>
</dbReference>
<feature type="repeat" description="PPR" evidence="3">
    <location>
        <begin position="367"/>
        <end position="401"/>
    </location>
</feature>
<dbReference type="Pfam" id="PF20431">
    <property type="entry name" value="E_motif"/>
    <property type="match status" value="1"/>
</dbReference>
<feature type="repeat" description="PPR" evidence="3">
    <location>
        <begin position="502"/>
        <end position="536"/>
    </location>
</feature>
<dbReference type="FunFam" id="1.25.40.10:FF:000212">
    <property type="entry name" value="Pentatricopeptide repeat-containing protein At2g03380, mitochondrial"/>
    <property type="match status" value="1"/>
</dbReference>
<dbReference type="EMBL" id="JBCGBO010000007">
    <property type="protein sequence ID" value="KAK9189153.1"/>
    <property type="molecule type" value="Genomic_DNA"/>
</dbReference>
<dbReference type="InterPro" id="IPR011990">
    <property type="entry name" value="TPR-like_helical_dom_sf"/>
</dbReference>
<dbReference type="AlphaFoldDB" id="A0AAP0QGY0"/>
<feature type="repeat" description="PPR" evidence="3">
    <location>
        <begin position="467"/>
        <end position="501"/>
    </location>
</feature>
<evidence type="ECO:0008006" key="6">
    <source>
        <dbReference type="Google" id="ProtNLM"/>
    </source>
</evidence>
<gene>
    <name evidence="4" type="ORF">WN944_020559</name>
</gene>
<feature type="repeat" description="PPR" evidence="3">
    <location>
        <begin position="568"/>
        <end position="602"/>
    </location>
</feature>
<dbReference type="Pfam" id="PF13041">
    <property type="entry name" value="PPR_2"/>
    <property type="match status" value="4"/>
</dbReference>
<reference evidence="4 5" key="1">
    <citation type="submission" date="2024-05" db="EMBL/GenBank/DDBJ databases">
        <title>Haplotype-resolved chromosome-level genome assembly of Huyou (Citrus changshanensis).</title>
        <authorList>
            <person name="Miao C."/>
            <person name="Chen W."/>
            <person name="Wu Y."/>
            <person name="Wang L."/>
            <person name="Zhao S."/>
            <person name="Grierson D."/>
            <person name="Xu C."/>
            <person name="Chen K."/>
        </authorList>
    </citation>
    <scope>NUCLEOTIDE SEQUENCE [LARGE SCALE GENOMIC DNA]</scope>
    <source>
        <strain evidence="4">01-14</strain>
        <tissue evidence="4">Leaf</tissue>
    </source>
</reference>
<comment type="similarity">
    <text evidence="2">Belongs to the PPR family. PCMP-E subfamily.</text>
</comment>
<dbReference type="PANTHER" id="PTHR47926">
    <property type="entry name" value="PENTATRICOPEPTIDE REPEAT-CONTAINING PROTEIN"/>
    <property type="match status" value="1"/>
</dbReference>
<dbReference type="GO" id="GO:0009451">
    <property type="term" value="P:RNA modification"/>
    <property type="evidence" value="ECO:0007669"/>
    <property type="project" value="InterPro"/>
</dbReference>
<dbReference type="PANTHER" id="PTHR47926:SF344">
    <property type="entry name" value="OS07G0636900 PROTEIN"/>
    <property type="match status" value="1"/>
</dbReference>
<evidence type="ECO:0000313" key="4">
    <source>
        <dbReference type="EMBL" id="KAK9189153.1"/>
    </source>
</evidence>
<feature type="repeat" description="PPR" evidence="3">
    <location>
        <begin position="164"/>
        <end position="198"/>
    </location>
</feature>
<dbReference type="NCBIfam" id="TIGR00756">
    <property type="entry name" value="PPR"/>
    <property type="match status" value="6"/>
</dbReference>
<evidence type="ECO:0000256" key="1">
    <source>
        <dbReference type="ARBA" id="ARBA00022737"/>
    </source>
</evidence>
<evidence type="ECO:0000256" key="2">
    <source>
        <dbReference type="ARBA" id="ARBA00061659"/>
    </source>
</evidence>
<proteinExistence type="inferred from homology"/>
<evidence type="ECO:0000313" key="5">
    <source>
        <dbReference type="Proteomes" id="UP001428341"/>
    </source>
</evidence>
<dbReference type="SUPFAM" id="SSF48452">
    <property type="entry name" value="TPR-like"/>
    <property type="match status" value="1"/>
</dbReference>
<dbReference type="GO" id="GO:0003723">
    <property type="term" value="F:RNA binding"/>
    <property type="evidence" value="ECO:0007669"/>
    <property type="project" value="InterPro"/>
</dbReference>
<dbReference type="FunFam" id="1.25.40.10:FF:000284">
    <property type="entry name" value="Pentatricopeptide repeat-containing protein"/>
    <property type="match status" value="1"/>
</dbReference>
<dbReference type="PROSITE" id="PS51375">
    <property type="entry name" value="PPR"/>
    <property type="match status" value="7"/>
</dbReference>
<protein>
    <recommendedName>
        <fullName evidence="6">Pentatricopeptide repeat-containing protein</fullName>
    </recommendedName>
</protein>
<sequence length="745" mass="84164">MTRYMPLFRSCTNLRKLTRLHAHLLVTGLHYDPPASTRLIESYAEMGSLRSSRLVFDTFKEPDSFMWAVLIKCYMWNNFFEESISLYHKMIREQATISNFIYPSVLRACSSLGDLGSGEKVHGRIIKCGFDKDDVIQTSILCMYGETGCLDDARKVFDKMTSRDLVSWSSIIASYFDNADVSEGLKMFHSMVREGVEPDFVTMLSLAEACGELCSLRPARSIHGHVLRRKIKIDGPLGNSFIVMYSKCGDLLSAERIFVKIEKRCTTSWTAMISCYNRSGWFQKALESFVKMLEVKEEPNLITLITVLGSCAGLGWLREGKSVHCQIIRKGMEPKYDYLGPALIEFYAECGKMSECEKVIHAIGERNILSWNMLISEYARKGMLKEALELLVQMQTWGLMPDSFSVASSLSACGNVGSLQLGLQIHGHVIKIDCKDEFVQSSLIDMYSKCGFENLAYLLFERIQQKSVVMWNSMICGFSQNGNSLEAINLFHQMYLNCLEMDEVTFLTAIQACSNIGQLEKGKWVHHKLISYGVRKDIYIDTALTDMYAKCGDLQTAQRIFDSMSERNVVSWSAMIDCYGMHGQLNDAASLFKQMLDSGIKPNEVTFMNILWACSHSGSVEEGKFYFNAMRIFGVEPDLQHYACMVDLLSRSGDIEGAFKMIHSMPFPANGSIWGALLNGCRIHKRIDVMKTIEKELSVTGTNDNGYYTLLANIYAEEGNWDEFGKVRSIMEVTGLKKVPGYSTI</sequence>
<accession>A0AAP0QGY0</accession>
<comment type="caution">
    <text evidence="4">The sequence shown here is derived from an EMBL/GenBank/DDBJ whole genome shotgun (WGS) entry which is preliminary data.</text>
</comment>
<dbReference type="InterPro" id="IPR046960">
    <property type="entry name" value="PPR_At4g14850-like_plant"/>
</dbReference>
<dbReference type="FunFam" id="1.25.40.10:FF:000344">
    <property type="entry name" value="Pentatricopeptide repeat-containing protein"/>
    <property type="match status" value="1"/>
</dbReference>
<feature type="repeat" description="PPR" evidence="3">
    <location>
        <begin position="603"/>
        <end position="637"/>
    </location>
</feature>
<name>A0AAP0QGY0_9ROSI</name>
<dbReference type="Proteomes" id="UP001428341">
    <property type="component" value="Unassembled WGS sequence"/>
</dbReference>
<keyword evidence="1" id="KW-0677">Repeat</keyword>
<dbReference type="InterPro" id="IPR046848">
    <property type="entry name" value="E_motif"/>
</dbReference>